<reference evidence="1" key="1">
    <citation type="submission" date="2020-04" db="EMBL/GenBank/DDBJ databases">
        <authorList>
            <person name="Alioto T."/>
            <person name="Alioto T."/>
            <person name="Gomez Garrido J."/>
        </authorList>
    </citation>
    <scope>NUCLEOTIDE SEQUENCE</scope>
    <source>
        <strain evidence="1">A484AB</strain>
    </source>
</reference>
<comment type="caution">
    <text evidence="1">The sequence shown here is derived from an EMBL/GenBank/DDBJ whole genome shotgun (WGS) entry which is preliminary data.</text>
</comment>
<proteinExistence type="predicted"/>
<evidence type="ECO:0000313" key="2">
    <source>
        <dbReference type="Proteomes" id="UP001152795"/>
    </source>
</evidence>
<dbReference type="OrthoDB" id="6013562at2759"/>
<dbReference type="EMBL" id="CACRXK020000012">
    <property type="protein sequence ID" value="CAB3976752.1"/>
    <property type="molecule type" value="Genomic_DNA"/>
</dbReference>
<dbReference type="AlphaFoldDB" id="A0A7D9D4N9"/>
<protein>
    <submittedName>
        <fullName evidence="1">Uncharacterized protein</fullName>
    </submittedName>
</protein>
<evidence type="ECO:0000313" key="1">
    <source>
        <dbReference type="EMBL" id="CAB3976752.1"/>
    </source>
</evidence>
<sequence>MHARIFIHSLILFHGRLLSNYEFSEGFYMKGEDIIDESNAVKENISSGLPLGKKALGTAIKELWNGKIKLLRKGSRQERQYVYVNIKKKSITLQQPLPDDPFEMIMNTQEMKIPPGWISVSDSVNKINFIRNEKWAFRNDRVMTELSIIKCESNEVKYSISSHGQEVDIKDVLENAGIMDRPPADRIFCILTLLDQCNLCQGVPVSNTDSIITLVDHEFGAFEDLSTVSATTSITKQYRAFSSKCKVISSGKCCAGCQYLHKIDLKRKHRKSEIVTIKPRTNKWYLTKEEVITQLDKEGQKRVNAEKREIYWREKFKSEALEMDVDDNDDLSSMMLSISNDEIPDNMKCLWDEQKKMIQRKKNGYRWHPTYD</sequence>
<gene>
    <name evidence="1" type="ORF">PACLA_8A085683</name>
</gene>
<keyword evidence="2" id="KW-1185">Reference proteome</keyword>
<dbReference type="Proteomes" id="UP001152795">
    <property type="component" value="Unassembled WGS sequence"/>
</dbReference>
<accession>A0A7D9D4N9</accession>
<organism evidence="1 2">
    <name type="scientific">Paramuricea clavata</name>
    <name type="common">Red gorgonian</name>
    <name type="synonym">Violescent sea-whip</name>
    <dbReference type="NCBI Taxonomy" id="317549"/>
    <lineage>
        <taxon>Eukaryota</taxon>
        <taxon>Metazoa</taxon>
        <taxon>Cnidaria</taxon>
        <taxon>Anthozoa</taxon>
        <taxon>Octocorallia</taxon>
        <taxon>Malacalcyonacea</taxon>
        <taxon>Plexauridae</taxon>
        <taxon>Paramuricea</taxon>
    </lineage>
</organism>
<name>A0A7D9D4N9_PARCT</name>